<organism evidence="2 3">
    <name type="scientific">Ichthyophthirius multifiliis</name>
    <name type="common">White spot disease agent</name>
    <name type="synonym">Ich</name>
    <dbReference type="NCBI Taxonomy" id="5932"/>
    <lineage>
        <taxon>Eukaryota</taxon>
        <taxon>Sar</taxon>
        <taxon>Alveolata</taxon>
        <taxon>Ciliophora</taxon>
        <taxon>Intramacronucleata</taxon>
        <taxon>Oligohymenophorea</taxon>
        <taxon>Hymenostomatida</taxon>
        <taxon>Ophryoglenina</taxon>
        <taxon>Ichthyophthirius</taxon>
    </lineage>
</organism>
<feature type="coiled-coil region" evidence="1">
    <location>
        <begin position="136"/>
        <end position="185"/>
    </location>
</feature>
<dbReference type="EMBL" id="GL983527">
    <property type="protein sequence ID" value="EGR32998.1"/>
    <property type="molecule type" value="Genomic_DNA"/>
</dbReference>
<sequence>REKKKKLRNQIKIQIQMIGAKNEALSSNIIKGDDKQEQNQLSNIQLLNEIKVLKKEVSFLNNLNSRLGKQLKIQLSNNENINDMDFNYTRINELPYLEQLLMAYDEKIEIIELSLQNVYEDFREIQKKSEVIVEENNYLQDQLKKKCQEIQQLQIDGMPLQNMALNFQKLEREDLNERIILLTQEN</sequence>
<feature type="non-terminal residue" evidence="2">
    <location>
        <position position="186"/>
    </location>
</feature>
<dbReference type="Proteomes" id="UP000008983">
    <property type="component" value="Unassembled WGS sequence"/>
</dbReference>
<evidence type="ECO:0000256" key="1">
    <source>
        <dbReference type="SAM" id="Coils"/>
    </source>
</evidence>
<accession>G0QP68</accession>
<dbReference type="RefSeq" id="XP_004036984.1">
    <property type="nucleotide sequence ID" value="XM_004036936.1"/>
</dbReference>
<reference evidence="2 3" key="1">
    <citation type="submission" date="2011-07" db="EMBL/GenBank/DDBJ databases">
        <authorList>
            <person name="Coyne R."/>
            <person name="Brami D."/>
            <person name="Johnson J."/>
            <person name="Hostetler J."/>
            <person name="Hannick L."/>
            <person name="Clark T."/>
            <person name="Cassidy-Hanley D."/>
            <person name="Inman J."/>
        </authorList>
    </citation>
    <scope>NUCLEOTIDE SEQUENCE [LARGE SCALE GENOMIC DNA]</scope>
    <source>
        <strain evidence="2 3">G5</strain>
    </source>
</reference>
<name>G0QP68_ICHMU</name>
<evidence type="ECO:0000313" key="2">
    <source>
        <dbReference type="EMBL" id="EGR32998.1"/>
    </source>
</evidence>
<keyword evidence="1" id="KW-0175">Coiled coil</keyword>
<dbReference type="AlphaFoldDB" id="G0QP68"/>
<dbReference type="GeneID" id="14909165"/>
<proteinExistence type="predicted"/>
<feature type="non-terminal residue" evidence="2">
    <location>
        <position position="1"/>
    </location>
</feature>
<dbReference type="OrthoDB" id="6622877at2759"/>
<evidence type="ECO:0000313" key="3">
    <source>
        <dbReference type="Proteomes" id="UP000008983"/>
    </source>
</evidence>
<dbReference type="InParanoid" id="G0QP68"/>
<gene>
    <name evidence="2" type="ORF">IMG5_064530</name>
</gene>
<protein>
    <submittedName>
        <fullName evidence="2">Uncharacterized protein</fullName>
    </submittedName>
</protein>
<keyword evidence="3" id="KW-1185">Reference proteome</keyword>